<evidence type="ECO:0000256" key="1">
    <source>
        <dbReference type="ARBA" id="ARBA00022679"/>
    </source>
</evidence>
<dbReference type="InterPro" id="IPR011009">
    <property type="entry name" value="Kinase-like_dom_sf"/>
</dbReference>
<dbReference type="GO" id="GO:0004674">
    <property type="term" value="F:protein serine/threonine kinase activity"/>
    <property type="evidence" value="ECO:0007669"/>
    <property type="project" value="UniProtKB-KW"/>
</dbReference>
<dbReference type="SUPFAM" id="SSF56112">
    <property type="entry name" value="Protein kinase-like (PK-like)"/>
    <property type="match status" value="1"/>
</dbReference>
<keyword evidence="6" id="KW-0723">Serine/threonine-protein kinase</keyword>
<dbReference type="Pfam" id="PF00069">
    <property type="entry name" value="Pkinase"/>
    <property type="match status" value="1"/>
</dbReference>
<dbReference type="OrthoDB" id="8693905at2759"/>
<dbReference type="InterPro" id="IPR017441">
    <property type="entry name" value="Protein_kinase_ATP_BS"/>
</dbReference>
<evidence type="ECO:0000256" key="6">
    <source>
        <dbReference type="RuleBase" id="RU000304"/>
    </source>
</evidence>
<feature type="compositionally biased region" description="Basic and acidic residues" evidence="7">
    <location>
        <begin position="326"/>
        <end position="340"/>
    </location>
</feature>
<dbReference type="PROSITE" id="PS00107">
    <property type="entry name" value="PROTEIN_KINASE_ATP"/>
    <property type="match status" value="1"/>
</dbReference>
<organism evidence="9 10">
    <name type="scientific">Tetracentron sinense</name>
    <name type="common">Spur-leaf</name>
    <dbReference type="NCBI Taxonomy" id="13715"/>
    <lineage>
        <taxon>Eukaryota</taxon>
        <taxon>Viridiplantae</taxon>
        <taxon>Streptophyta</taxon>
        <taxon>Embryophyta</taxon>
        <taxon>Tracheophyta</taxon>
        <taxon>Spermatophyta</taxon>
        <taxon>Magnoliopsida</taxon>
        <taxon>Trochodendrales</taxon>
        <taxon>Trochodendraceae</taxon>
        <taxon>Tetracentron</taxon>
    </lineage>
</organism>
<proteinExistence type="inferred from homology"/>
<dbReference type="PROSITE" id="PS50011">
    <property type="entry name" value="PROTEIN_KINASE_DOM"/>
    <property type="match status" value="1"/>
</dbReference>
<dbReference type="InterPro" id="IPR000719">
    <property type="entry name" value="Prot_kinase_dom"/>
</dbReference>
<feature type="compositionally biased region" description="Low complexity" evidence="7">
    <location>
        <begin position="302"/>
        <end position="317"/>
    </location>
</feature>
<dbReference type="PANTHER" id="PTHR48011:SF18">
    <property type="entry name" value="MITOGEN-ACTIVATED PROTEIN KINASE KINASE KINASE 19-RELATED"/>
    <property type="match status" value="1"/>
</dbReference>
<dbReference type="GO" id="GO:0005524">
    <property type="term" value="F:ATP binding"/>
    <property type="evidence" value="ECO:0007669"/>
    <property type="project" value="UniProtKB-UniRule"/>
</dbReference>
<sequence>MEWVRGEAVGHGSFGTVYLGIRRRSDCTQIPQLMAVKSALISQSSSLQKEKQILTQLRDCPQILGCFGDDFTIENGQNFHNILLEYASRGSLADLLRNSGGPLPEFDIRRYTKSILKGLVYIHENGYVHCDIKLQNILLCSSSSSDSGNDVKIADFGLAKKMGQRENGVFSLTGTPLYMSPESVADNEQEAPSDIWSLGCAVSEMGAGKPAWRCRPDSDVSALLFRIGFGDELPEIPGELSEQGRDFLRRCFVRDPTKRWTAKMLLNHPFITDSTVSLSETDKPSPSPSPSPRSAFDFPDWSSTGSFFSNSAQSSPSTESYNCFEGEFHRPDSSPADRIRKLVTGKQPNRFSSDRWVTVREAESPVSQS</sequence>
<evidence type="ECO:0000313" key="10">
    <source>
        <dbReference type="Proteomes" id="UP000655225"/>
    </source>
</evidence>
<protein>
    <recommendedName>
        <fullName evidence="8">Protein kinase domain-containing protein</fullName>
    </recommendedName>
</protein>
<dbReference type="InterPro" id="IPR052751">
    <property type="entry name" value="Plant_MAPKKK"/>
</dbReference>
<dbReference type="SMART" id="SM00220">
    <property type="entry name" value="S_TKc"/>
    <property type="match status" value="1"/>
</dbReference>
<keyword evidence="3" id="KW-0418">Kinase</keyword>
<keyword evidence="4 5" id="KW-0067">ATP-binding</keyword>
<evidence type="ECO:0000256" key="4">
    <source>
        <dbReference type="ARBA" id="ARBA00022840"/>
    </source>
</evidence>
<dbReference type="Proteomes" id="UP000655225">
    <property type="component" value="Unassembled WGS sequence"/>
</dbReference>
<name>A0A834YCK7_TETSI</name>
<dbReference type="PROSITE" id="PS00108">
    <property type="entry name" value="PROTEIN_KINASE_ST"/>
    <property type="match status" value="1"/>
</dbReference>
<accession>A0A834YCK7</accession>
<evidence type="ECO:0000256" key="5">
    <source>
        <dbReference type="PROSITE-ProRule" id="PRU10141"/>
    </source>
</evidence>
<dbReference type="OMA" id="RIHSKGF"/>
<comment type="caution">
    <text evidence="9">The sequence shown here is derived from an EMBL/GenBank/DDBJ whole genome shotgun (WGS) entry which is preliminary data.</text>
</comment>
<dbReference type="AlphaFoldDB" id="A0A834YCK7"/>
<feature type="binding site" evidence="5">
    <location>
        <position position="37"/>
    </location>
    <ligand>
        <name>ATP</name>
        <dbReference type="ChEBI" id="CHEBI:30616"/>
    </ligand>
</feature>
<feature type="domain" description="Protein kinase" evidence="8">
    <location>
        <begin position="3"/>
        <end position="271"/>
    </location>
</feature>
<comment type="similarity">
    <text evidence="6">Belongs to the protein kinase superfamily.</text>
</comment>
<dbReference type="InterPro" id="IPR008271">
    <property type="entry name" value="Ser/Thr_kinase_AS"/>
</dbReference>
<keyword evidence="2 5" id="KW-0547">Nucleotide-binding</keyword>
<dbReference type="Gene3D" id="1.10.510.10">
    <property type="entry name" value="Transferase(Phosphotransferase) domain 1"/>
    <property type="match status" value="1"/>
</dbReference>
<reference evidence="9 10" key="1">
    <citation type="submission" date="2020-04" db="EMBL/GenBank/DDBJ databases">
        <title>Plant Genome Project.</title>
        <authorList>
            <person name="Zhang R.-G."/>
        </authorList>
    </citation>
    <scope>NUCLEOTIDE SEQUENCE [LARGE SCALE GENOMIC DNA]</scope>
    <source>
        <strain evidence="9">YNK0</strain>
        <tissue evidence="9">Leaf</tissue>
    </source>
</reference>
<gene>
    <name evidence="9" type="ORF">HHK36_030934</name>
</gene>
<keyword evidence="10" id="KW-1185">Reference proteome</keyword>
<evidence type="ECO:0000259" key="8">
    <source>
        <dbReference type="PROSITE" id="PS50011"/>
    </source>
</evidence>
<dbReference type="EMBL" id="JABCRI010000024">
    <property type="protein sequence ID" value="KAF8377552.1"/>
    <property type="molecule type" value="Genomic_DNA"/>
</dbReference>
<dbReference type="CDD" id="cd06606">
    <property type="entry name" value="STKc_MAPKKK"/>
    <property type="match status" value="1"/>
</dbReference>
<evidence type="ECO:0000256" key="7">
    <source>
        <dbReference type="SAM" id="MobiDB-lite"/>
    </source>
</evidence>
<evidence type="ECO:0000256" key="3">
    <source>
        <dbReference type="ARBA" id="ARBA00022777"/>
    </source>
</evidence>
<evidence type="ECO:0000313" key="9">
    <source>
        <dbReference type="EMBL" id="KAF8377552.1"/>
    </source>
</evidence>
<dbReference type="GO" id="GO:0007165">
    <property type="term" value="P:signal transduction"/>
    <property type="evidence" value="ECO:0007669"/>
    <property type="project" value="TreeGrafter"/>
</dbReference>
<feature type="region of interest" description="Disordered" evidence="7">
    <location>
        <begin position="276"/>
        <end position="345"/>
    </location>
</feature>
<evidence type="ECO:0000256" key="2">
    <source>
        <dbReference type="ARBA" id="ARBA00022741"/>
    </source>
</evidence>
<keyword evidence="1" id="KW-0808">Transferase</keyword>
<dbReference type="PANTHER" id="PTHR48011">
    <property type="entry name" value="CCR4-NOT TRANSCRIPTIONAL COMPLEX SUBUNIT CAF120-RELATED"/>
    <property type="match status" value="1"/>
</dbReference>